<dbReference type="KEGG" id="tasa:A1Q1_00539"/>
<evidence type="ECO:0000256" key="1">
    <source>
        <dbReference type="SAM" id="MobiDB-lite"/>
    </source>
</evidence>
<proteinExistence type="predicted"/>
<dbReference type="Proteomes" id="UP000002748">
    <property type="component" value="Unassembled WGS sequence"/>
</dbReference>
<feature type="region of interest" description="Disordered" evidence="1">
    <location>
        <begin position="1"/>
        <end position="44"/>
    </location>
</feature>
<comment type="caution">
    <text evidence="2">The sequence shown here is derived from an EMBL/GenBank/DDBJ whole genome shotgun (WGS) entry which is preliminary data.</text>
</comment>
<feature type="compositionally biased region" description="Low complexity" evidence="1">
    <location>
        <begin position="1"/>
        <end position="16"/>
    </location>
</feature>
<reference evidence="2 3" key="1">
    <citation type="journal article" date="2012" name="Eukaryot. Cell">
        <title>Draft genome sequence of CBS 2479, the standard type strain of Trichosporon asahii.</title>
        <authorList>
            <person name="Yang R.Y."/>
            <person name="Li H.T."/>
            <person name="Zhu H."/>
            <person name="Zhou G.P."/>
            <person name="Wang M."/>
            <person name="Wang L."/>
        </authorList>
    </citation>
    <scope>NUCLEOTIDE SEQUENCE [LARGE SCALE GENOMIC DNA]</scope>
    <source>
        <strain evidence="3">ATCC 90039 / CBS 2479 / JCM 2466 / KCTC 7840 / NCYC 2677 / UAMH 7654</strain>
    </source>
</reference>
<dbReference type="RefSeq" id="XP_014181329.1">
    <property type="nucleotide sequence ID" value="XM_014325854.1"/>
</dbReference>
<gene>
    <name evidence="2" type="ORF">A1Q1_00539</name>
</gene>
<dbReference type="VEuPathDB" id="FungiDB:A1Q1_00539"/>
<dbReference type="EMBL" id="ALBS01000124">
    <property type="protein sequence ID" value="EJT50238.1"/>
    <property type="molecule type" value="Genomic_DNA"/>
</dbReference>
<dbReference type="HOGENOM" id="CLU_912731_0_0_1"/>
<name>J5R1L1_TRIAS</name>
<protein>
    <submittedName>
        <fullName evidence="2">Uncharacterized protein</fullName>
    </submittedName>
</protein>
<organism evidence="2 3">
    <name type="scientific">Trichosporon asahii var. asahii (strain ATCC 90039 / CBS 2479 / JCM 2466 / KCTC 7840 / NBRC 103889/ NCYC 2677 / UAMH 7654)</name>
    <name type="common">Yeast</name>
    <dbReference type="NCBI Taxonomy" id="1186058"/>
    <lineage>
        <taxon>Eukaryota</taxon>
        <taxon>Fungi</taxon>
        <taxon>Dikarya</taxon>
        <taxon>Basidiomycota</taxon>
        <taxon>Agaricomycotina</taxon>
        <taxon>Tremellomycetes</taxon>
        <taxon>Trichosporonales</taxon>
        <taxon>Trichosporonaceae</taxon>
        <taxon>Trichosporon</taxon>
    </lineage>
</organism>
<dbReference type="GeneID" id="25984053"/>
<dbReference type="AlphaFoldDB" id="J5R1L1"/>
<sequence length="301" mass="31954">MSVSPAPSSTTAPMASGNATALPPDLAPRPSSGPQPPVGQPFFFNPTHTDDSGVCYFSIQTAENDKATLNATEMALARSTGERCCSGVGIWHDILFACRTESQNGTKAFETCANGTLHAGCTGFKGYQANVEWLFWMEAKWPEAFDNNTHWITTAFGARDSNGTVGNGTATNGMAGDGTNPTISNSTSTAERCCAQAKGTYIHSLSNSTHQKRYSESFGEYNRTMFPPCLIPKEQADSYKQCVLDTAPNALVMAESWQYNSTSYNRVRTPPGQGSAAPATRKLGVGFAVLAASMALLGSLA</sequence>
<evidence type="ECO:0000313" key="3">
    <source>
        <dbReference type="Proteomes" id="UP000002748"/>
    </source>
</evidence>
<evidence type="ECO:0000313" key="2">
    <source>
        <dbReference type="EMBL" id="EJT50238.1"/>
    </source>
</evidence>
<feature type="compositionally biased region" description="Pro residues" evidence="1">
    <location>
        <begin position="25"/>
        <end position="39"/>
    </location>
</feature>
<accession>J5R1L1</accession>